<dbReference type="OrthoDB" id="105697at2157"/>
<comment type="similarity">
    <text evidence="1">Belongs to the universal stress protein A family.</text>
</comment>
<evidence type="ECO:0000259" key="2">
    <source>
        <dbReference type="Pfam" id="PF00582"/>
    </source>
</evidence>
<feature type="domain" description="UspA" evidence="2">
    <location>
        <begin position="1"/>
        <end position="142"/>
    </location>
</feature>
<dbReference type="AlphaFoldDB" id="A0A0D5C4M8"/>
<dbReference type="KEGG" id="nin:NADRNF5_1830"/>
<dbReference type="InterPro" id="IPR014729">
    <property type="entry name" value="Rossmann-like_a/b/a_fold"/>
</dbReference>
<dbReference type="Pfam" id="PF00582">
    <property type="entry name" value="Usp"/>
    <property type="match status" value="1"/>
</dbReference>
<keyword evidence="4" id="KW-1185">Reference proteome</keyword>
<dbReference type="EMBL" id="CP011070">
    <property type="protein sequence ID" value="AJW71508.1"/>
    <property type="molecule type" value="Genomic_DNA"/>
</dbReference>
<dbReference type="STRING" id="1580092.NADRNF5_1830"/>
<dbReference type="GeneID" id="24820998"/>
<dbReference type="SUPFAM" id="SSF52402">
    <property type="entry name" value="Adenine nucleotide alpha hydrolases-like"/>
    <property type="match status" value="1"/>
</dbReference>
<dbReference type="PIRSF" id="PIRSF006276">
    <property type="entry name" value="UspA"/>
    <property type="match status" value="1"/>
</dbReference>
<organism evidence="3 4">
    <name type="scientific">Nitrosopumilus adriaticus</name>
    <dbReference type="NCBI Taxonomy" id="1580092"/>
    <lineage>
        <taxon>Archaea</taxon>
        <taxon>Nitrososphaerota</taxon>
        <taxon>Nitrososphaeria</taxon>
        <taxon>Nitrosopumilales</taxon>
        <taxon>Nitrosopumilaceae</taxon>
        <taxon>Nitrosopumilus</taxon>
    </lineage>
</organism>
<evidence type="ECO:0000256" key="1">
    <source>
        <dbReference type="ARBA" id="ARBA00008791"/>
    </source>
</evidence>
<reference evidence="4" key="1">
    <citation type="submission" date="2015-03" db="EMBL/GenBank/DDBJ databases">
        <title>Characterization of two novel Thaumarchaeota isolated from the Northern Adriatic Sea.</title>
        <authorList>
            <person name="Bayer B."/>
            <person name="Vojvoda J."/>
            <person name="Offre P."/>
            <person name="Srivastava A."/>
            <person name="Elisabeth N."/>
            <person name="Garcia J.A.L."/>
            <person name="Schleper C."/>
            <person name="Herndl G.J."/>
        </authorList>
    </citation>
    <scope>NUCLEOTIDE SEQUENCE [LARGE SCALE GENOMIC DNA]</scope>
    <source>
        <strain evidence="4">NF5</strain>
    </source>
</reference>
<dbReference type="CDD" id="cd00293">
    <property type="entry name" value="USP-like"/>
    <property type="match status" value="1"/>
</dbReference>
<dbReference type="PANTHER" id="PTHR46268:SF6">
    <property type="entry name" value="UNIVERSAL STRESS PROTEIN UP12"/>
    <property type="match status" value="1"/>
</dbReference>
<dbReference type="RefSeq" id="WP_048117532.1">
    <property type="nucleotide sequence ID" value="NZ_CP011070.1"/>
</dbReference>
<dbReference type="PRINTS" id="PR01438">
    <property type="entry name" value="UNVRSLSTRESS"/>
</dbReference>
<gene>
    <name evidence="3" type="ORF">NADRNF5_1830</name>
</gene>
<accession>A0A0D5C4M8</accession>
<evidence type="ECO:0000313" key="4">
    <source>
        <dbReference type="Proteomes" id="UP000032408"/>
    </source>
</evidence>
<sequence length="146" mass="15771">MVNNILVPYDFTNFGDLAFDKAMEIAKKFDSKLTLISVIGSDIDTSGMSLSRAEEAHDESENKAKEDLNKLKNSNIVENVSISVEIVHNSSSSDGILLFAEKNNTDLIVMGSHGRSGFKKVVLGSVASNVVAKARCPVMIVKPPKS</sequence>
<dbReference type="InterPro" id="IPR006016">
    <property type="entry name" value="UspA"/>
</dbReference>
<dbReference type="Gene3D" id="3.40.50.620">
    <property type="entry name" value="HUPs"/>
    <property type="match status" value="1"/>
</dbReference>
<dbReference type="HOGENOM" id="CLU_049301_11_0_2"/>
<proteinExistence type="inferred from homology"/>
<dbReference type="PANTHER" id="PTHR46268">
    <property type="entry name" value="STRESS RESPONSE PROTEIN NHAX"/>
    <property type="match status" value="1"/>
</dbReference>
<name>A0A0D5C4M8_9ARCH</name>
<protein>
    <submittedName>
        <fullName evidence="3">UspA domain protein</fullName>
    </submittedName>
</protein>
<dbReference type="Proteomes" id="UP000032408">
    <property type="component" value="Chromosome"/>
</dbReference>
<reference evidence="3 4" key="2">
    <citation type="journal article" date="2016" name="ISME J.">
        <title>Physiological and genomic characterization of two novel marine thaumarchaeal strains indicates niche differentiation.</title>
        <authorList>
            <person name="Bayer B."/>
            <person name="Vojvoda J."/>
            <person name="Offre P."/>
            <person name="Alves R.J."/>
            <person name="Elisabeth N.H."/>
            <person name="Garcia J.A."/>
            <person name="Volland J.M."/>
            <person name="Srivastava A."/>
            <person name="Schleper C."/>
            <person name="Herndl G.J."/>
        </authorList>
    </citation>
    <scope>NUCLEOTIDE SEQUENCE [LARGE SCALE GENOMIC DNA]</scope>
    <source>
        <strain evidence="3 4">NF5</strain>
    </source>
</reference>
<evidence type="ECO:0000313" key="3">
    <source>
        <dbReference type="EMBL" id="AJW71508.1"/>
    </source>
</evidence>
<dbReference type="InterPro" id="IPR006015">
    <property type="entry name" value="Universal_stress_UspA"/>
</dbReference>